<dbReference type="InterPro" id="IPR001304">
    <property type="entry name" value="C-type_lectin-like"/>
</dbReference>
<reference evidence="2" key="1">
    <citation type="submission" date="2013-03" db="EMBL/GenBank/DDBJ databases">
        <authorList>
            <person name="Aslett M."/>
        </authorList>
    </citation>
    <scope>NUCLEOTIDE SEQUENCE [LARGE SCALE GENOMIC DNA]</scope>
    <source>
        <strain evidence="2">ISE/inbred ISE</strain>
    </source>
</reference>
<dbReference type="Pfam" id="PF00059">
    <property type="entry name" value="Lectin_C"/>
    <property type="match status" value="1"/>
</dbReference>
<feature type="domain" description="C-type lectin" evidence="1">
    <location>
        <begin position="70"/>
        <end position="183"/>
    </location>
</feature>
<evidence type="ECO:0000313" key="4">
    <source>
        <dbReference type="WBParaSite" id="HCON_00134660-00001"/>
    </source>
</evidence>
<evidence type="ECO:0000313" key="2">
    <source>
        <dbReference type="EMBL" id="CDL94021.1"/>
    </source>
</evidence>
<dbReference type="OMA" id="IWMSGSK"/>
<dbReference type="Gene3D" id="3.10.100.10">
    <property type="entry name" value="Mannose-Binding Protein A, subunit A"/>
    <property type="match status" value="1"/>
</dbReference>
<organism evidence="2">
    <name type="scientific">Haemonchus contortus</name>
    <name type="common">Barber pole worm</name>
    <dbReference type="NCBI Taxonomy" id="6289"/>
    <lineage>
        <taxon>Eukaryota</taxon>
        <taxon>Metazoa</taxon>
        <taxon>Ecdysozoa</taxon>
        <taxon>Nematoda</taxon>
        <taxon>Chromadorea</taxon>
        <taxon>Rhabditida</taxon>
        <taxon>Rhabditina</taxon>
        <taxon>Rhabditomorpha</taxon>
        <taxon>Strongyloidea</taxon>
        <taxon>Trichostrongylidae</taxon>
        <taxon>Haemonchus</taxon>
    </lineage>
</organism>
<dbReference type="EMBL" id="CAVP010054270">
    <property type="protein sequence ID" value="CDL94021.1"/>
    <property type="molecule type" value="Genomic_DNA"/>
</dbReference>
<dbReference type="Proteomes" id="UP000025227">
    <property type="component" value="Unplaced"/>
</dbReference>
<dbReference type="AlphaFoldDB" id="W6NAF2"/>
<reference evidence="4" key="3">
    <citation type="submission" date="2020-12" db="UniProtKB">
        <authorList>
            <consortium name="WormBaseParasite"/>
        </authorList>
    </citation>
    <scope>IDENTIFICATION</scope>
    <source>
        <strain evidence="4">MHco3</strain>
    </source>
</reference>
<dbReference type="GO" id="GO:0030246">
    <property type="term" value="F:carbohydrate binding"/>
    <property type="evidence" value="ECO:0007669"/>
    <property type="project" value="UniProtKB-KW"/>
</dbReference>
<dbReference type="InterPro" id="IPR016186">
    <property type="entry name" value="C-type_lectin-like/link_sf"/>
</dbReference>
<dbReference type="PROSITE" id="PS50041">
    <property type="entry name" value="C_TYPE_LECTIN_2"/>
    <property type="match status" value="1"/>
</dbReference>
<keyword evidence="2" id="KW-0430">Lectin</keyword>
<evidence type="ECO:0000313" key="3">
    <source>
        <dbReference type="Proteomes" id="UP000025227"/>
    </source>
</evidence>
<proteinExistence type="predicted"/>
<dbReference type="SMART" id="SM00034">
    <property type="entry name" value="CLECT"/>
    <property type="match status" value="1"/>
</dbReference>
<reference evidence="2" key="2">
    <citation type="submission" date="2013-05" db="EMBL/GenBank/DDBJ databases">
        <title>The genome and transcriptome of Haemonchus contortus: a key model parasite for drug and vaccine discovery.</title>
        <authorList>
            <person name="Laing R."/>
            <person name="Kikuchi T."/>
            <person name="Martinelli A."/>
            <person name="Tsai I.J."/>
            <person name="Beech R.N."/>
            <person name="Redman E."/>
            <person name="Holroyd N."/>
            <person name="Bartley D.J."/>
            <person name="Beasley H."/>
            <person name="Britton C."/>
            <person name="Curran D."/>
            <person name="Devaney E."/>
            <person name="Gilabert A."/>
            <person name="Jackson F."/>
            <person name="Hunt M."/>
            <person name="Johnston S."/>
            <person name="Kryukov I."/>
            <person name="Li K."/>
            <person name="Morrison A.A."/>
            <person name="Reid A.J."/>
            <person name="Sargison N."/>
            <person name="Saunders G."/>
            <person name="Wasmuth J.D."/>
            <person name="Wolstenholme A."/>
            <person name="Berriman M."/>
            <person name="Gilleard J.S."/>
            <person name="Cotton J.A."/>
        </authorList>
    </citation>
    <scope>NUCLEOTIDE SEQUENCE [LARGE SCALE GENOMIC DNA]</scope>
    <source>
        <strain evidence="2">ISE/inbred ISE</strain>
    </source>
</reference>
<sequence length="202" mass="23802">MDTQQGAVHFTHIPSRCTCRFQKLHCEKIVSGLFSRMPFMTSQIIISVLILTKVIVWGEEPCSPWIWNVETEKCYRKFCDKKTPPEAEKICQKFNGHVVTICSEEENKFVADLAYLSEDKEGDLDWMWIGLKRDSSRKKFIWMSGSKCKYRHWATQEPNDLFGVEDYVHSWTANPSYYLLWADNRIHELHYMCEAPYCPLDD</sequence>
<dbReference type="WBParaSite" id="HCON_00134660-00001">
    <property type="protein sequence ID" value="HCON_00134660-00001"/>
    <property type="gene ID" value="HCON_00134660"/>
</dbReference>
<evidence type="ECO:0000259" key="1">
    <source>
        <dbReference type="PROSITE" id="PS50041"/>
    </source>
</evidence>
<dbReference type="InterPro" id="IPR016187">
    <property type="entry name" value="CTDL_fold"/>
</dbReference>
<accession>W6NAF2</accession>
<name>W6NAF2_HAECO</name>
<dbReference type="PANTHER" id="PTHR22803">
    <property type="entry name" value="MANNOSE, PHOSPHOLIPASE, LECTIN RECEPTOR RELATED"/>
    <property type="match status" value="1"/>
</dbReference>
<dbReference type="SUPFAM" id="SSF56436">
    <property type="entry name" value="C-type lectin-like"/>
    <property type="match status" value="1"/>
</dbReference>
<keyword evidence="3" id="KW-1185">Reference proteome</keyword>
<dbReference type="OrthoDB" id="441660at2759"/>
<protein>
    <submittedName>
        <fullName evidence="2 4">C-type lectin domain containing protein</fullName>
    </submittedName>
</protein>
<dbReference type="InterPro" id="IPR050111">
    <property type="entry name" value="C-type_lectin/snaclec_domain"/>
</dbReference>
<gene>
    <name evidence="2" type="ORF">HCOI_00531100</name>
</gene>